<comment type="caution">
    <text evidence="2">The sequence shown here is derived from an EMBL/GenBank/DDBJ whole genome shotgun (WGS) entry which is preliminary data.</text>
</comment>
<dbReference type="InterPro" id="IPR012341">
    <property type="entry name" value="6hp_glycosidase-like_sf"/>
</dbReference>
<dbReference type="Pfam" id="PF17389">
    <property type="entry name" value="Bac_rhamnosid6H"/>
    <property type="match status" value="1"/>
</dbReference>
<evidence type="ECO:0000259" key="1">
    <source>
        <dbReference type="Pfam" id="PF17389"/>
    </source>
</evidence>
<dbReference type="PANTHER" id="PTHR34987">
    <property type="entry name" value="C, PUTATIVE (AFU_ORTHOLOGUE AFUA_3G02880)-RELATED"/>
    <property type="match status" value="1"/>
</dbReference>
<keyword evidence="2" id="KW-0378">Hydrolase</keyword>
<gene>
    <name evidence="2" type="ORF">FMEXI_8979</name>
</gene>
<keyword evidence="2" id="KW-0326">Glycosidase</keyword>
<dbReference type="InterPro" id="IPR008928">
    <property type="entry name" value="6-hairpin_glycosidase_sf"/>
</dbReference>
<name>A0A8H5IMP4_9HYPO</name>
<proteinExistence type="predicted"/>
<feature type="domain" description="Alpha-L-rhamnosidase six-hairpin glycosidase" evidence="1">
    <location>
        <begin position="394"/>
        <end position="605"/>
    </location>
</feature>
<dbReference type="GO" id="GO:0005975">
    <property type="term" value="P:carbohydrate metabolic process"/>
    <property type="evidence" value="ECO:0007669"/>
    <property type="project" value="InterPro"/>
</dbReference>
<keyword evidence="3" id="KW-1185">Reference proteome</keyword>
<accession>A0A8H5IMP4</accession>
<dbReference type="Proteomes" id="UP000522262">
    <property type="component" value="Unassembled WGS sequence"/>
</dbReference>
<dbReference type="SUPFAM" id="SSF48208">
    <property type="entry name" value="Six-hairpin glycosidases"/>
    <property type="match status" value="1"/>
</dbReference>
<dbReference type="Gene3D" id="2.60.120.260">
    <property type="entry name" value="Galactose-binding domain-like"/>
    <property type="match status" value="1"/>
</dbReference>
<organism evidence="2 3">
    <name type="scientific">Fusarium mexicanum</name>
    <dbReference type="NCBI Taxonomy" id="751941"/>
    <lineage>
        <taxon>Eukaryota</taxon>
        <taxon>Fungi</taxon>
        <taxon>Dikarya</taxon>
        <taxon>Ascomycota</taxon>
        <taxon>Pezizomycotina</taxon>
        <taxon>Sordariomycetes</taxon>
        <taxon>Hypocreomycetidae</taxon>
        <taxon>Hypocreales</taxon>
        <taxon>Nectriaceae</taxon>
        <taxon>Fusarium</taxon>
        <taxon>Fusarium fujikuroi species complex</taxon>
    </lineage>
</organism>
<dbReference type="GO" id="GO:0016798">
    <property type="term" value="F:hydrolase activity, acting on glycosyl bonds"/>
    <property type="evidence" value="ECO:0007669"/>
    <property type="project" value="UniProtKB-KW"/>
</dbReference>
<dbReference type="InterPro" id="IPR035396">
    <property type="entry name" value="Bac_rhamnosid6H"/>
</dbReference>
<evidence type="ECO:0000313" key="3">
    <source>
        <dbReference type="Proteomes" id="UP000522262"/>
    </source>
</evidence>
<dbReference type="AlphaFoldDB" id="A0A8H5IMP4"/>
<protein>
    <submittedName>
        <fullName evidence="2">Six-hairpin glycosidase</fullName>
    </submittedName>
</protein>
<evidence type="ECO:0000313" key="2">
    <source>
        <dbReference type="EMBL" id="KAF5539489.1"/>
    </source>
</evidence>
<reference evidence="2 3" key="1">
    <citation type="submission" date="2020-05" db="EMBL/GenBank/DDBJ databases">
        <title>Identification and distribution of gene clusters putatively required for synthesis of sphingolipid metabolism inhibitors in phylogenetically diverse species of the filamentous fungus Fusarium.</title>
        <authorList>
            <person name="Kim H.-S."/>
            <person name="Busman M."/>
            <person name="Brown D.W."/>
            <person name="Divon H."/>
            <person name="Uhlig S."/>
            <person name="Proctor R.H."/>
        </authorList>
    </citation>
    <scope>NUCLEOTIDE SEQUENCE [LARGE SCALE GENOMIC DNA]</scope>
    <source>
        <strain evidence="2 3">NRRL 53147</strain>
    </source>
</reference>
<sequence length="846" mass="97358">MTVQFETSWIWHPHWTEKPESSSAGEFVYFRKSIDLQDVPHGPVKIAITADTRYKLYINKCVVHTGPVKGDDQTWFYDVLDIRPYLVAGRNNFLVHVLRFYHGSQNAPSFPRTPYPGLYIRHDLTEGDLKQRALDIQTDETWETALDTCRSLPVRGNFDFFLHVFERVDQQKSQLLTWVAAKPHRFMVNWGLSAPWNLHPRMIPSPRLEQVPLIAIHNLRSPQPQETWERLLDPTPEHKAGIVLSKGTAHHVELEVSCHITAYVDFHFVRPLTGGSKLDITWSEGYEEQSAKLPFERKKGDRCDTSKSIIGPKDQYIFGGTQFDQSLVQYGIAEANHETFSPFHFRTFRYLAMDIDVAQDSDLVLDGINIAKTNYPLKVLATFPTVEIESQDTSWFHKLWEVSLRTLKNCMHDCYEDCPFYEQLQYAMDTRSSALFTYVISRDDRMARQAILQFYNSFQPKTGLTASRAPCHHPQIISHFSLFWICMITDHYEQFGDEEFVAGLFPIVDAILYTFGNRLDQETGLLRVSQLAGDWEFVDWSDSYKPFGVPPAAKDTGFLTYTNQLFAYTLQRLSSLESCLGKRPRADEHSHQAELIIQAVRDHCFDGAYFTDGLATSATDNHYSEHCQIWAVLCGAITGNEAFDLLNRSVSFQAKAEEERAHKFTEVSIAMAFYSLRALSEVGDEAYEAHFFNFWAPWRKQLELNLTTWVEDYITQRSDCHAWGSIPLYEVTAEVAGLKLAMIRGERVLLFKPRVSLFMAFKAEVPVSGSWQQPILARVSWQKDQNNEAVLTLSWESDGEGIQKEKQLPIHIILPNRQEEIMETFSNKQWKLSLGSRSKRTSDLDI</sequence>
<dbReference type="PANTHER" id="PTHR34987:SF2">
    <property type="entry name" value="B, PUTATIVE (AFU_ORTHOLOGUE AFUA_7G05040)-RELATED"/>
    <property type="match status" value="1"/>
</dbReference>
<dbReference type="EMBL" id="JAAOAM010000203">
    <property type="protein sequence ID" value="KAF5539489.1"/>
    <property type="molecule type" value="Genomic_DNA"/>
</dbReference>
<dbReference type="Gene3D" id="1.50.10.10">
    <property type="match status" value="1"/>
</dbReference>
<dbReference type="Gene3D" id="2.60.420.10">
    <property type="entry name" value="Maltose phosphorylase, domain 3"/>
    <property type="match status" value="1"/>
</dbReference>